<evidence type="ECO:0000313" key="1">
    <source>
        <dbReference type="EMBL" id="ODQ49104.1"/>
    </source>
</evidence>
<dbReference type="RefSeq" id="XP_019020217.1">
    <property type="nucleotide sequence ID" value="XM_019165073.1"/>
</dbReference>
<evidence type="ECO:0000313" key="2">
    <source>
        <dbReference type="Proteomes" id="UP000094455"/>
    </source>
</evidence>
<name>A0A1E3NST1_9ASCO</name>
<dbReference type="AlphaFoldDB" id="A0A1E3NST1"/>
<reference evidence="1 2" key="1">
    <citation type="journal article" date="2016" name="Proc. Natl. Acad. Sci. U.S.A.">
        <title>Comparative genomics of biotechnologically important yeasts.</title>
        <authorList>
            <person name="Riley R."/>
            <person name="Haridas S."/>
            <person name="Wolfe K.H."/>
            <person name="Lopes M.R."/>
            <person name="Hittinger C.T."/>
            <person name="Goeker M."/>
            <person name="Salamov A.A."/>
            <person name="Wisecaver J.H."/>
            <person name="Long T.M."/>
            <person name="Calvey C.H."/>
            <person name="Aerts A.L."/>
            <person name="Barry K.W."/>
            <person name="Choi C."/>
            <person name="Clum A."/>
            <person name="Coughlan A.Y."/>
            <person name="Deshpande S."/>
            <person name="Douglass A.P."/>
            <person name="Hanson S.J."/>
            <person name="Klenk H.-P."/>
            <person name="LaButti K.M."/>
            <person name="Lapidus A."/>
            <person name="Lindquist E.A."/>
            <person name="Lipzen A.M."/>
            <person name="Meier-Kolthoff J.P."/>
            <person name="Ohm R.A."/>
            <person name="Otillar R.P."/>
            <person name="Pangilinan J.L."/>
            <person name="Peng Y."/>
            <person name="Rokas A."/>
            <person name="Rosa C.A."/>
            <person name="Scheuner C."/>
            <person name="Sibirny A.A."/>
            <person name="Slot J.C."/>
            <person name="Stielow J.B."/>
            <person name="Sun H."/>
            <person name="Kurtzman C.P."/>
            <person name="Blackwell M."/>
            <person name="Grigoriev I.V."/>
            <person name="Jeffries T.W."/>
        </authorList>
    </citation>
    <scope>NUCLEOTIDE SEQUENCE [LARGE SCALE GENOMIC DNA]</scope>
    <source>
        <strain evidence="1 2">NRRL Y-2026</strain>
    </source>
</reference>
<dbReference type="GeneID" id="30181760"/>
<protein>
    <submittedName>
        <fullName evidence="1">Uncharacterized protein</fullName>
    </submittedName>
</protein>
<dbReference type="EMBL" id="KV454001">
    <property type="protein sequence ID" value="ODQ49104.1"/>
    <property type="molecule type" value="Genomic_DNA"/>
</dbReference>
<sequence length="222" mass="23390">MSFLPIAATANATTASCTTVPQPYLAGRKHTCRPCTDQAPDAKNFAAPRYADTLLRPARRRRSRPTPLALLPQPNITNCLAASATAAAAAAPSPVARANHFMCTLHPPGAAASAATCSRHGREWRNNSGAAFAGCVVPILAGCVTACCQNCFSNGGIGPCVHSSFARERKLAVPGGKTSIVHMHAQHIKSHPQAHGLEADVCKWKWIICPFCLGLCPQLGYL</sequence>
<gene>
    <name evidence="1" type="ORF">PICMEDRAFT_91682</name>
</gene>
<dbReference type="Proteomes" id="UP000094455">
    <property type="component" value="Unassembled WGS sequence"/>
</dbReference>
<organism evidence="1 2">
    <name type="scientific">Pichia membranifaciens NRRL Y-2026</name>
    <dbReference type="NCBI Taxonomy" id="763406"/>
    <lineage>
        <taxon>Eukaryota</taxon>
        <taxon>Fungi</taxon>
        <taxon>Dikarya</taxon>
        <taxon>Ascomycota</taxon>
        <taxon>Saccharomycotina</taxon>
        <taxon>Pichiomycetes</taxon>
        <taxon>Pichiales</taxon>
        <taxon>Pichiaceae</taxon>
        <taxon>Pichia</taxon>
    </lineage>
</organism>
<keyword evidence="2" id="KW-1185">Reference proteome</keyword>
<proteinExistence type="predicted"/>
<accession>A0A1E3NST1</accession>